<dbReference type="STRING" id="272621.LBA1871"/>
<proteinExistence type="predicted"/>
<dbReference type="EC" id="3.2.1.135" evidence="4"/>
<name>Q5FI03_LACAC</name>
<dbReference type="RefSeq" id="WP_003549626.1">
    <property type="nucleotide sequence ID" value="NC_006814.3"/>
</dbReference>
<dbReference type="BioCyc" id="LACI272621:G1G49-1825-MONOMER"/>
<dbReference type="Gene3D" id="3.20.20.80">
    <property type="entry name" value="Glycosidases"/>
    <property type="match status" value="1"/>
</dbReference>
<feature type="domain" description="Glycosyl hydrolase family 13 catalytic" evidence="3">
    <location>
        <begin position="139"/>
        <end position="503"/>
    </location>
</feature>
<dbReference type="CAZy" id="CBM34">
    <property type="family name" value="Carbohydrate-Binding Module Family 34"/>
</dbReference>
<dbReference type="HOGENOM" id="CLU_006462_6_2_9"/>
<evidence type="ECO:0000256" key="2">
    <source>
        <dbReference type="ARBA" id="ARBA00023295"/>
    </source>
</evidence>
<dbReference type="CDD" id="cd11338">
    <property type="entry name" value="AmyAc_CMD"/>
    <property type="match status" value="1"/>
</dbReference>
<dbReference type="OrthoDB" id="9805159at2"/>
<dbReference type="SMART" id="SM00642">
    <property type="entry name" value="Aamy"/>
    <property type="match status" value="1"/>
</dbReference>
<dbReference type="Pfam" id="PF02903">
    <property type="entry name" value="Alpha-amylase_N"/>
    <property type="match status" value="1"/>
</dbReference>
<evidence type="ECO:0000313" key="5">
    <source>
        <dbReference type="Proteomes" id="UP000006381"/>
    </source>
</evidence>
<dbReference type="SUPFAM" id="SSF51445">
    <property type="entry name" value="(Trans)glycosidases"/>
    <property type="match status" value="1"/>
</dbReference>
<dbReference type="PANTHER" id="PTHR10357">
    <property type="entry name" value="ALPHA-AMYLASE FAMILY MEMBER"/>
    <property type="match status" value="1"/>
</dbReference>
<accession>Q5FI03</accession>
<dbReference type="Gene3D" id="3.90.400.10">
    <property type="entry name" value="Oligo-1,6-glucosidase, Domain 2"/>
    <property type="match status" value="1"/>
</dbReference>
<dbReference type="GO" id="GO:0031216">
    <property type="term" value="F:neopullulanase activity"/>
    <property type="evidence" value="ECO:0007669"/>
    <property type="project" value="UniProtKB-EC"/>
</dbReference>
<dbReference type="GO" id="GO:0005975">
    <property type="term" value="P:carbohydrate metabolic process"/>
    <property type="evidence" value="ECO:0007669"/>
    <property type="project" value="InterPro"/>
</dbReference>
<gene>
    <name evidence="4" type="ordered locus">LBA1871</name>
</gene>
<keyword evidence="5" id="KW-1185">Reference proteome</keyword>
<dbReference type="Proteomes" id="UP000006381">
    <property type="component" value="Chromosome"/>
</dbReference>
<evidence type="ECO:0000259" key="3">
    <source>
        <dbReference type="SMART" id="SM00642"/>
    </source>
</evidence>
<dbReference type="InterPro" id="IPR013783">
    <property type="entry name" value="Ig-like_fold"/>
</dbReference>
<dbReference type="PANTHER" id="PTHR10357:SF210">
    <property type="entry name" value="MALTODEXTRIN GLUCOSIDASE"/>
    <property type="match status" value="1"/>
</dbReference>
<organism evidence="5">
    <name type="scientific">Lactobacillus acidophilus (strain ATCC 700396 / NCK56 / N2 / NCFM)</name>
    <dbReference type="NCBI Taxonomy" id="272621"/>
    <lineage>
        <taxon>Bacteria</taxon>
        <taxon>Bacillati</taxon>
        <taxon>Bacillota</taxon>
        <taxon>Bacilli</taxon>
        <taxon>Lactobacillales</taxon>
        <taxon>Lactobacillaceae</taxon>
        <taxon>Lactobacillus</taxon>
    </lineage>
</organism>
<dbReference type="eggNOG" id="COG0366">
    <property type="taxonomic scope" value="Bacteria"/>
</dbReference>
<dbReference type="EMBL" id="CP000033">
    <property type="protein sequence ID" value="AAV43671.1"/>
    <property type="molecule type" value="Genomic_DNA"/>
</dbReference>
<dbReference type="CAZy" id="GH13">
    <property type="family name" value="Glycoside Hydrolase Family 13"/>
</dbReference>
<evidence type="ECO:0000256" key="1">
    <source>
        <dbReference type="ARBA" id="ARBA00022801"/>
    </source>
</evidence>
<dbReference type="CDD" id="cd02857">
    <property type="entry name" value="E_set_CDase_PDE_N"/>
    <property type="match status" value="1"/>
</dbReference>
<dbReference type="Gene3D" id="2.60.40.10">
    <property type="entry name" value="Immunoglobulins"/>
    <property type="match status" value="1"/>
</dbReference>
<keyword evidence="2 4" id="KW-0326">Glycosidase</keyword>
<dbReference type="GeneID" id="93290992"/>
<dbReference type="PATRIC" id="fig|272621.13.peg.1778"/>
<dbReference type="InterPro" id="IPR006047">
    <property type="entry name" value="GH13_cat_dom"/>
</dbReference>
<dbReference type="KEGG" id="lac:LBA1871"/>
<dbReference type="InterPro" id="IPR045857">
    <property type="entry name" value="O16G_dom_2"/>
</dbReference>
<dbReference type="AlphaFoldDB" id="Q5FI03"/>
<sequence>MQLAALRHRTESEDSFVVDPKHVRVRFHTAKNDVEKVIVHYCDNYLPLKFAETTEMEKIGEGQVEDYWGITLDAPYHRLKYTFEVIGKDGTSVVYGDRAISDDIKDAINEDGSYFKIPYCHEIDMVKTPDWVKNTVWYQIFPERYANGDKSNDPKNIKPWNPTDHPGREDYYGGDLQGVLDHLDYLQKLGVNGLYFCPIFKASSNHKYDTIDYLQVDPEFGDKDLFAKVVNEAHARGMKIMLDAVFNHLGDQSMQWQDVVQNGSKSRFADWFHINEYPVEPYRNPLKGEKNPQYDTFAFEEHMPKLNTANPEVQDFLLEIATYWVKYFDIDAWRLDVANEVDHHFWKKFHKAVTDIKPDFYIVGEVWHSARPWLNGDEFTGVMNYPYTLQIEDHFFKHKLTADQMTTRLTDQLMKYRDSTNEAMMNMLDSHDTARILTVAKGDQDLALQALTFEFMQKGSPCIYYGTEMGMAGDNDPDCRKPMDWSKEDGPVWQRVHKLIKFRLAHDKTLSEGKIKLSVTENRLIEVIREGKESIHAYFNTTKNDVKLDGKAELSQDFEKGILAPKGFVIMVD</sequence>
<dbReference type="Pfam" id="PF00128">
    <property type="entry name" value="Alpha-amylase"/>
    <property type="match status" value="1"/>
</dbReference>
<dbReference type="InterPro" id="IPR017853">
    <property type="entry name" value="GH"/>
</dbReference>
<keyword evidence="1 4" id="KW-0378">Hydrolase</keyword>
<protein>
    <submittedName>
        <fullName evidence="4">Neopullulanase</fullName>
        <ecNumber evidence="4">3.2.1.135</ecNumber>
    </submittedName>
</protein>
<evidence type="ECO:0000313" key="4">
    <source>
        <dbReference type="EMBL" id="AAV43671.1"/>
    </source>
</evidence>
<dbReference type="InterPro" id="IPR004185">
    <property type="entry name" value="Glyco_hydro_13_lg-like_dom"/>
</dbReference>
<reference evidence="4 5" key="1">
    <citation type="journal article" date="2005" name="Proc. Natl. Acad. Sci. U.S.A.">
        <title>Complete genome sequence of the probiotic lactic acid bacterium Lactobacillus acidophilus NCFM.</title>
        <authorList>
            <person name="Altermann E."/>
            <person name="Russell W.M."/>
            <person name="Azcarate-Peril M.A."/>
            <person name="Barrangou R."/>
            <person name="Buck B.L."/>
            <person name="McAuliffe O."/>
            <person name="Souther N."/>
            <person name="Dobson A."/>
            <person name="Duong T."/>
            <person name="Callanan M."/>
            <person name="Lick S."/>
            <person name="Hamrick A."/>
            <person name="Cano R."/>
            <person name="Klaenhammer T.R."/>
        </authorList>
    </citation>
    <scope>NUCLEOTIDE SEQUENCE [LARGE SCALE GENOMIC DNA]</scope>
    <source>
        <strain evidence="5">ATCC 700396 / NCK56 / N2 / NCFM</strain>
    </source>
</reference>